<dbReference type="KEGG" id="uvi:66060890"/>
<evidence type="ECO:0000256" key="3">
    <source>
        <dbReference type="ARBA" id="ARBA00022723"/>
    </source>
</evidence>
<dbReference type="PROSITE" id="PS50089">
    <property type="entry name" value="ZF_RING_2"/>
    <property type="match status" value="1"/>
</dbReference>
<keyword evidence="6" id="KW-1133">Transmembrane helix</keyword>
<comment type="subcellular location">
    <subcellularLocation>
        <location evidence="1">Membrane</location>
        <topology evidence="1">Multi-pass membrane protein</topology>
    </subcellularLocation>
</comment>
<dbReference type="AlphaFoldDB" id="A0A8E5MDB0"/>
<feature type="region of interest" description="Disordered" evidence="9">
    <location>
        <begin position="361"/>
        <end position="386"/>
    </location>
</feature>
<dbReference type="InterPro" id="IPR001841">
    <property type="entry name" value="Znf_RING"/>
</dbReference>
<keyword evidence="2" id="KW-0812">Transmembrane</keyword>
<proteinExistence type="predicted"/>
<feature type="region of interest" description="Disordered" evidence="9">
    <location>
        <begin position="531"/>
        <end position="550"/>
    </location>
</feature>
<evidence type="ECO:0000259" key="11">
    <source>
        <dbReference type="PROSITE" id="PS51292"/>
    </source>
</evidence>
<evidence type="ECO:0000259" key="10">
    <source>
        <dbReference type="PROSITE" id="PS50089"/>
    </source>
</evidence>
<protein>
    <recommendedName>
        <fullName evidence="14">RING finger domain protein</fullName>
    </recommendedName>
</protein>
<evidence type="ECO:0000256" key="4">
    <source>
        <dbReference type="ARBA" id="ARBA00022771"/>
    </source>
</evidence>
<reference evidence="12" key="1">
    <citation type="submission" date="2020-03" db="EMBL/GenBank/DDBJ databases">
        <title>A mixture of massive structural variations and highly conserved coding sequences in Ustilaginoidea virens genome.</title>
        <authorList>
            <person name="Zhang K."/>
            <person name="Zhao Z."/>
            <person name="Zhang Z."/>
            <person name="Li Y."/>
            <person name="Hsiang T."/>
            <person name="Sun W."/>
        </authorList>
    </citation>
    <scope>NUCLEOTIDE SEQUENCE</scope>
    <source>
        <strain evidence="12">UV-8b</strain>
    </source>
</reference>
<dbReference type="Gene3D" id="3.30.40.10">
    <property type="entry name" value="Zinc/RING finger domain, C3HC4 (zinc finger)"/>
    <property type="match status" value="1"/>
</dbReference>
<feature type="compositionally biased region" description="Gly residues" evidence="9">
    <location>
        <begin position="361"/>
        <end position="381"/>
    </location>
</feature>
<feature type="domain" description="RING-CH-type" evidence="11">
    <location>
        <begin position="22"/>
        <end position="87"/>
    </location>
</feature>
<evidence type="ECO:0000256" key="6">
    <source>
        <dbReference type="ARBA" id="ARBA00022989"/>
    </source>
</evidence>
<dbReference type="GO" id="GO:0008270">
    <property type="term" value="F:zinc ion binding"/>
    <property type="evidence" value="ECO:0007669"/>
    <property type="project" value="UniProtKB-KW"/>
</dbReference>
<evidence type="ECO:0000256" key="8">
    <source>
        <dbReference type="PROSITE-ProRule" id="PRU00175"/>
    </source>
</evidence>
<feature type="region of interest" description="Disordered" evidence="9">
    <location>
        <begin position="405"/>
        <end position="434"/>
    </location>
</feature>
<dbReference type="InterPro" id="IPR011016">
    <property type="entry name" value="Znf_RING-CH"/>
</dbReference>
<dbReference type="OrthoDB" id="5817083at2759"/>
<dbReference type="GeneID" id="66060890"/>
<evidence type="ECO:0000313" key="13">
    <source>
        <dbReference type="Proteomes" id="UP000027002"/>
    </source>
</evidence>
<accession>A0A8E5MDB0</accession>
<dbReference type="PROSITE" id="PS51292">
    <property type="entry name" value="ZF_RING_CH"/>
    <property type="match status" value="1"/>
</dbReference>
<name>A0A8E5MDB0_USTVR</name>
<evidence type="ECO:0000256" key="5">
    <source>
        <dbReference type="ARBA" id="ARBA00022833"/>
    </source>
</evidence>
<dbReference type="SUPFAM" id="SSF57850">
    <property type="entry name" value="RING/U-box"/>
    <property type="match status" value="1"/>
</dbReference>
<dbReference type="RefSeq" id="XP_042993544.1">
    <property type="nucleotide sequence ID" value="XM_043137610.1"/>
</dbReference>
<evidence type="ECO:0000256" key="2">
    <source>
        <dbReference type="ARBA" id="ARBA00022692"/>
    </source>
</evidence>
<keyword evidence="13" id="KW-1185">Reference proteome</keyword>
<keyword evidence="7" id="KW-0472">Membrane</keyword>
<dbReference type="PANTHER" id="PTHR46283">
    <property type="entry name" value="E3 UBIQUITIN-PROTEIN LIGASE MARCH5"/>
    <property type="match status" value="1"/>
</dbReference>
<feature type="compositionally biased region" description="Polar residues" evidence="9">
    <location>
        <begin position="1"/>
        <end position="19"/>
    </location>
</feature>
<feature type="region of interest" description="Disordered" evidence="9">
    <location>
        <begin position="1"/>
        <end position="20"/>
    </location>
</feature>
<dbReference type="EMBL" id="CP072753">
    <property type="protein sequence ID" value="QUC15871.1"/>
    <property type="molecule type" value="Genomic_DNA"/>
</dbReference>
<dbReference type="GO" id="GO:0016020">
    <property type="term" value="C:membrane"/>
    <property type="evidence" value="ECO:0007669"/>
    <property type="project" value="UniProtKB-SubCell"/>
</dbReference>
<keyword evidence="4 8" id="KW-0863">Zinc-finger</keyword>
<dbReference type="InterPro" id="IPR013083">
    <property type="entry name" value="Znf_RING/FYVE/PHD"/>
</dbReference>
<keyword evidence="3" id="KW-0479">Metal-binding</keyword>
<evidence type="ECO:0008006" key="14">
    <source>
        <dbReference type="Google" id="ProtNLM"/>
    </source>
</evidence>
<feature type="domain" description="RING-type" evidence="10">
    <location>
        <begin position="30"/>
        <end position="81"/>
    </location>
</feature>
<evidence type="ECO:0000256" key="9">
    <source>
        <dbReference type="SAM" id="MobiDB-lite"/>
    </source>
</evidence>
<sequence length="550" mass="59431">MAYDDTASTPQSQALQTANAKRPTDSLRRCFICLTDEDASDPPGTWVDPCPCTLEAHQDCMLSWVTDCERTDKPLKCPVCKSMIEMEGPWDPIVALNDAVHARFSQYSPYVVAFGVSMSVQFSLEMYGALALWLFAGKETMMRFLIGPELVIDARKAGGLRFFRERLGSAVVMMNVAPTLLFSQLLPNLSNKIFLPSASLYGMYQMLHDETFFTWPPSPRLAITALPYVRSLYYNIWRELVQPYEAKLNRQLLGLPPAEPNNGGLEEAHGQRRQAQQNGEGGFVGLLQGILDVLDPNDDDDGDDGDDDELLQGHHMEGRIELMAGDADAEDEGEDAEFMIELRIEEVGEDHHDGQDVFAGGNGPRAEVGGGETAAGEQAGGDGREALDGAGVPAPARMAAEGGFEDGDAHVAGGGAGVGQGEPDQPGQHEAPQAPPVRQMGLTGLLSTMSNAVVGALLLPGVSYAMGEALRLALPRSWTSSSCAPRTGVGGRPGLLQQQWGRSLVGGCLYIVLRDAVRVYAKSRTVAAMGKRRVKNVDRRRRDRGRGRGS</sequence>
<gene>
    <name evidence="12" type="ORF">UV8b_00112</name>
</gene>
<dbReference type="Proteomes" id="UP000027002">
    <property type="component" value="Chromosome 1"/>
</dbReference>
<dbReference type="SMART" id="SM00744">
    <property type="entry name" value="RINGv"/>
    <property type="match status" value="1"/>
</dbReference>
<evidence type="ECO:0000313" key="12">
    <source>
        <dbReference type="EMBL" id="QUC15871.1"/>
    </source>
</evidence>
<feature type="region of interest" description="Disordered" evidence="9">
    <location>
        <begin position="255"/>
        <end position="277"/>
    </location>
</feature>
<keyword evidence="5" id="KW-0862">Zinc</keyword>
<organism evidence="12 13">
    <name type="scientific">Ustilaginoidea virens</name>
    <name type="common">Rice false smut fungus</name>
    <name type="synonym">Villosiclava virens</name>
    <dbReference type="NCBI Taxonomy" id="1159556"/>
    <lineage>
        <taxon>Eukaryota</taxon>
        <taxon>Fungi</taxon>
        <taxon>Dikarya</taxon>
        <taxon>Ascomycota</taxon>
        <taxon>Pezizomycotina</taxon>
        <taxon>Sordariomycetes</taxon>
        <taxon>Hypocreomycetidae</taxon>
        <taxon>Hypocreales</taxon>
        <taxon>Clavicipitaceae</taxon>
        <taxon>Ustilaginoidea</taxon>
    </lineage>
</organism>
<evidence type="ECO:0000256" key="1">
    <source>
        <dbReference type="ARBA" id="ARBA00004141"/>
    </source>
</evidence>
<evidence type="ECO:0000256" key="7">
    <source>
        <dbReference type="ARBA" id="ARBA00023136"/>
    </source>
</evidence>